<dbReference type="EMBL" id="JBHSXI010000001">
    <property type="protein sequence ID" value="MFC6887498.1"/>
    <property type="molecule type" value="Genomic_DNA"/>
</dbReference>
<keyword evidence="2" id="KW-1185">Reference proteome</keyword>
<dbReference type="RefSeq" id="WP_379763615.1">
    <property type="nucleotide sequence ID" value="NZ_JBHSXI010000001.1"/>
</dbReference>
<comment type="caution">
    <text evidence="1">The sequence shown here is derived from an EMBL/GenBank/DDBJ whole genome shotgun (WGS) entry which is preliminary data.</text>
</comment>
<reference evidence="1 2" key="1">
    <citation type="journal article" date="2019" name="Int. J. Syst. Evol. Microbiol.">
        <title>The Global Catalogue of Microorganisms (GCM) 10K type strain sequencing project: providing services to taxonomists for standard genome sequencing and annotation.</title>
        <authorList>
            <consortium name="The Broad Institute Genomics Platform"/>
            <consortium name="The Broad Institute Genome Sequencing Center for Infectious Disease"/>
            <person name="Wu L."/>
            <person name="Ma J."/>
        </authorList>
    </citation>
    <scope>NUCLEOTIDE SEQUENCE [LARGE SCALE GENOMIC DNA]</scope>
    <source>
        <strain evidence="1 2">Y73</strain>
    </source>
</reference>
<name>A0ABD5UEF7_9EURY</name>
<proteinExistence type="predicted"/>
<dbReference type="AlphaFoldDB" id="A0ABD5UEF7"/>
<protein>
    <submittedName>
        <fullName evidence="1">Uncharacterized protein</fullName>
    </submittedName>
</protein>
<accession>A0ABD5UEF7</accession>
<sequence length="58" mass="5968">MGAKDPAMFDCPECGVTAPAASIPYDALGYAVCPVCAHSTTPRTPAGPVESRRSTRAD</sequence>
<evidence type="ECO:0000313" key="1">
    <source>
        <dbReference type="EMBL" id="MFC6887498.1"/>
    </source>
</evidence>
<dbReference type="Proteomes" id="UP001596333">
    <property type="component" value="Unassembled WGS sequence"/>
</dbReference>
<organism evidence="1 2">
    <name type="scientific">Halorubrum trueperi</name>
    <dbReference type="NCBI Taxonomy" id="2004704"/>
    <lineage>
        <taxon>Archaea</taxon>
        <taxon>Methanobacteriati</taxon>
        <taxon>Methanobacteriota</taxon>
        <taxon>Stenosarchaea group</taxon>
        <taxon>Halobacteria</taxon>
        <taxon>Halobacteriales</taxon>
        <taxon>Haloferacaceae</taxon>
        <taxon>Halorubrum</taxon>
    </lineage>
</organism>
<evidence type="ECO:0000313" key="2">
    <source>
        <dbReference type="Proteomes" id="UP001596333"/>
    </source>
</evidence>
<gene>
    <name evidence="1" type="ORF">ACFQEY_00295</name>
</gene>